<dbReference type="InterPro" id="IPR002182">
    <property type="entry name" value="NB-ARC"/>
</dbReference>
<evidence type="ECO:0000256" key="5">
    <source>
        <dbReference type="ARBA" id="ARBA00022821"/>
    </source>
</evidence>
<dbReference type="EMBL" id="CM000761">
    <property type="protein sequence ID" value="KXG34592.2"/>
    <property type="molecule type" value="Genomic_DNA"/>
</dbReference>
<protein>
    <recommendedName>
        <fullName evidence="13">AAA+ ATPase domain-containing protein</fullName>
    </recommendedName>
</protein>
<accession>A0A1B6Q9J2</accession>
<dbReference type="SMART" id="SM00369">
    <property type="entry name" value="LRR_TYP"/>
    <property type="match status" value="4"/>
</dbReference>
<dbReference type="PANTHER" id="PTHR48051:SF62">
    <property type="entry name" value="LEUCINE-RICH REPEAT-CONTAINING PROTEIN 57"/>
    <property type="match status" value="1"/>
</dbReference>
<evidence type="ECO:0000256" key="4">
    <source>
        <dbReference type="ARBA" id="ARBA00022741"/>
    </source>
</evidence>
<dbReference type="Pfam" id="PF23598">
    <property type="entry name" value="LRR_14"/>
    <property type="match status" value="2"/>
</dbReference>
<dbReference type="PANTHER" id="PTHR48051">
    <property type="match status" value="1"/>
</dbReference>
<evidence type="ECO:0000313" key="11">
    <source>
        <dbReference type="EMBL" id="KXG34592.2"/>
    </source>
</evidence>
<feature type="domain" description="Disease resistance R13L4/SHOC-2-like LRR" evidence="10">
    <location>
        <begin position="662"/>
        <end position="900"/>
    </location>
</feature>
<dbReference type="Gene3D" id="3.40.50.300">
    <property type="entry name" value="P-loop containing nucleotide triphosphate hydrolases"/>
    <property type="match status" value="1"/>
</dbReference>
<sequence>MEEAPVTIATGALGPVVAKLGALLRRRHGDREYQLRRQTRKDIKLIRSKLKSIHSILWVIWERQDLDAAGKALRMEAWRLADDMNDAIDDFIILSMIKRSSDNGRKRFMQAKIQPSPFQDLKRRVSDVYERCRNKWKMDIAQTTNWSLFSRTKTTVDSGPGKWFRVVDPYVREDISDLIGMHDIMSSREKLIEHLVGEEAESSPQLKMASILGAAGMGKTTLARLVYEGIQDKFQARAFVSVSSTRNMTEVLDSILLQIADLRPDNTGVPLAGTKEATTEKHLTDTISNFLKDKRYLVIIDDIWRYGEWETIRKSLPDNNMGSRIVTTSRYTTITEKWRDDFDALVYKINYHHDGNYFYEMIVSLDMAGGHRIVDMCAGMPLAAACMVSALEKELERQEQQGLCVVRTRDLVERVDEQVMRNGIQNTPGFELLVESLQLGYNDLPHHMLKTCLLYCCIYPEGHSFKRDNLVIGWIAEGFIFGRLCIDYSPSSDSVDPLSGIDWHHIRSLIIFKNAKRVPYDHLENLRVLDVNYKGLENQHLKDMCGLLRLRHLLVSGGEGITEMPAEIARLQYLETLKVTGTKITRLPAQIGDLKQLKTLDVNWNSGLTELPREMANLQHNLETLRIRGAMISEQAWEIIGALKKLKTLDVSENPELSGIPRDIGELQQLKNLDMSGSSRITELPREIGNLQRLQTLCLSHTGITELPREIGNLRHLKALYLNDVKTITKLPRDIGRLQHLERLHLQDTNIKKIPREIGGLKKLKDLDAEIGTLPFEAGQLSKLEGLPKSKCVQKAWKNSDLVSSLAGEMLSFEKVSYLMGDGGLIVGTKHMHIPQWIKEHFNSIGTLDIRICKLEEQDLKILREMPSLRDLKLRFEAIPRKPIAISGEGFAKLLILTIDSRAPWFYGGPPNMELPMGIKHLFFLHNVVFRCNEWYREDSPCINATIDVMREEAREYRYVNFKFTLSVGGQERVVFARA</sequence>
<evidence type="ECO:0000256" key="1">
    <source>
        <dbReference type="ARBA" id="ARBA00008894"/>
    </source>
</evidence>
<reference evidence="12" key="2">
    <citation type="journal article" date="2018" name="Plant J.">
        <title>The Sorghum bicolor reference genome: improved assembly, gene annotations, a transcriptome atlas, and signatures of genome organization.</title>
        <authorList>
            <person name="McCormick R.F."/>
            <person name="Truong S.K."/>
            <person name="Sreedasyam A."/>
            <person name="Jenkins J."/>
            <person name="Shu S."/>
            <person name="Sims D."/>
            <person name="Kennedy M."/>
            <person name="Amirebrahimi M."/>
            <person name="Weers B.D."/>
            <person name="McKinley B."/>
            <person name="Mattison A."/>
            <person name="Morishige D.T."/>
            <person name="Grimwood J."/>
            <person name="Schmutz J."/>
            <person name="Mullet J.E."/>
        </authorList>
    </citation>
    <scope>NUCLEOTIDE SEQUENCE [LARGE SCALE GENOMIC DNA]</scope>
    <source>
        <strain evidence="12">cv. BTx623</strain>
    </source>
</reference>
<dbReference type="GO" id="GO:0006952">
    <property type="term" value="P:defense response"/>
    <property type="evidence" value="ECO:0007669"/>
    <property type="project" value="UniProtKB-KW"/>
</dbReference>
<feature type="domain" description="Disease resistance N-terminal" evidence="9">
    <location>
        <begin position="12"/>
        <end position="103"/>
    </location>
</feature>
<dbReference type="InterPro" id="IPR003591">
    <property type="entry name" value="Leu-rich_rpt_typical-subtyp"/>
</dbReference>
<dbReference type="OMA" id="HREEWEI"/>
<evidence type="ECO:0000259" key="9">
    <source>
        <dbReference type="Pfam" id="PF18052"/>
    </source>
</evidence>
<comment type="similarity">
    <text evidence="7">Belongs to the SHOC2 family.</text>
</comment>
<name>A0A1B6Q9J2_SORBI</name>
<evidence type="ECO:0000259" key="8">
    <source>
        <dbReference type="Pfam" id="PF00931"/>
    </source>
</evidence>
<dbReference type="Pfam" id="PF18052">
    <property type="entry name" value="Rx_N"/>
    <property type="match status" value="1"/>
</dbReference>
<dbReference type="FunCoup" id="A0A1B6Q9J2">
    <property type="interactions" value="339"/>
</dbReference>
<keyword evidence="6" id="KW-0175">Coiled coil</keyword>
<evidence type="ECO:0000259" key="10">
    <source>
        <dbReference type="Pfam" id="PF23598"/>
    </source>
</evidence>
<dbReference type="GO" id="GO:0051707">
    <property type="term" value="P:response to other organism"/>
    <property type="evidence" value="ECO:0007669"/>
    <property type="project" value="UniProtKB-ARBA"/>
</dbReference>
<dbReference type="Proteomes" id="UP000000768">
    <property type="component" value="Chromosome 2"/>
</dbReference>
<dbReference type="InterPro" id="IPR032675">
    <property type="entry name" value="LRR_dom_sf"/>
</dbReference>
<organism evidence="11 12">
    <name type="scientific">Sorghum bicolor</name>
    <name type="common">Sorghum</name>
    <name type="synonym">Sorghum vulgare</name>
    <dbReference type="NCBI Taxonomy" id="4558"/>
    <lineage>
        <taxon>Eukaryota</taxon>
        <taxon>Viridiplantae</taxon>
        <taxon>Streptophyta</taxon>
        <taxon>Embryophyta</taxon>
        <taxon>Tracheophyta</taxon>
        <taxon>Spermatophyta</taxon>
        <taxon>Magnoliopsida</taxon>
        <taxon>Liliopsida</taxon>
        <taxon>Poales</taxon>
        <taxon>Poaceae</taxon>
        <taxon>PACMAD clade</taxon>
        <taxon>Panicoideae</taxon>
        <taxon>Andropogonodae</taxon>
        <taxon>Andropogoneae</taxon>
        <taxon>Sorghinae</taxon>
        <taxon>Sorghum</taxon>
    </lineage>
</organism>
<evidence type="ECO:0008006" key="13">
    <source>
        <dbReference type="Google" id="ProtNLM"/>
    </source>
</evidence>
<dbReference type="AlphaFoldDB" id="A0A1B6Q9J2"/>
<comment type="similarity">
    <text evidence="1">Belongs to the disease resistance NB-LRR family.</text>
</comment>
<feature type="domain" description="Disease resistance R13L4/SHOC-2-like LRR" evidence="10">
    <location>
        <begin position="505"/>
        <end position="652"/>
    </location>
</feature>
<keyword evidence="3" id="KW-0677">Repeat</keyword>
<keyword evidence="4" id="KW-0547">Nucleotide-binding</keyword>
<dbReference type="Gene3D" id="3.80.10.10">
    <property type="entry name" value="Ribonuclease Inhibitor"/>
    <property type="match status" value="2"/>
</dbReference>
<dbReference type="GO" id="GO:0043531">
    <property type="term" value="F:ADP binding"/>
    <property type="evidence" value="ECO:0007669"/>
    <property type="project" value="InterPro"/>
</dbReference>
<reference evidence="11 12" key="1">
    <citation type="journal article" date="2009" name="Nature">
        <title>The Sorghum bicolor genome and the diversification of grasses.</title>
        <authorList>
            <person name="Paterson A.H."/>
            <person name="Bowers J.E."/>
            <person name="Bruggmann R."/>
            <person name="Dubchak I."/>
            <person name="Grimwood J."/>
            <person name="Gundlach H."/>
            <person name="Haberer G."/>
            <person name="Hellsten U."/>
            <person name="Mitros T."/>
            <person name="Poliakov A."/>
            <person name="Schmutz J."/>
            <person name="Spannagl M."/>
            <person name="Tang H."/>
            <person name="Wang X."/>
            <person name="Wicker T."/>
            <person name="Bharti A.K."/>
            <person name="Chapman J."/>
            <person name="Feltus F.A."/>
            <person name="Gowik U."/>
            <person name="Grigoriev I.V."/>
            <person name="Lyons E."/>
            <person name="Maher C.A."/>
            <person name="Martis M."/>
            <person name="Narechania A."/>
            <person name="Otillar R.P."/>
            <person name="Penning B.W."/>
            <person name="Salamov A.A."/>
            <person name="Wang Y."/>
            <person name="Zhang L."/>
            <person name="Carpita N.C."/>
            <person name="Freeling M."/>
            <person name="Gingle A.R."/>
            <person name="Hash C.T."/>
            <person name="Keller B."/>
            <person name="Klein P."/>
            <person name="Kresovich S."/>
            <person name="McCann M.C."/>
            <person name="Ming R."/>
            <person name="Peterson D.G."/>
            <person name="Mehboob-ur-Rahman"/>
            <person name="Ware D."/>
            <person name="Westhoff P."/>
            <person name="Mayer K.F."/>
            <person name="Messing J."/>
            <person name="Rokhsar D.S."/>
        </authorList>
    </citation>
    <scope>NUCLEOTIDE SEQUENCE [LARGE SCALE GENOMIC DNA]</scope>
    <source>
        <strain evidence="12">cv. BTx623</strain>
    </source>
</reference>
<evidence type="ECO:0000256" key="3">
    <source>
        <dbReference type="ARBA" id="ARBA00022737"/>
    </source>
</evidence>
<evidence type="ECO:0000313" key="12">
    <source>
        <dbReference type="Proteomes" id="UP000000768"/>
    </source>
</evidence>
<dbReference type="PRINTS" id="PR00364">
    <property type="entry name" value="DISEASERSIST"/>
</dbReference>
<dbReference type="Gramene" id="KXG34592">
    <property type="protein sequence ID" value="KXG34592"/>
    <property type="gene ID" value="SORBI_3002G063201"/>
</dbReference>
<dbReference type="InterPro" id="IPR041118">
    <property type="entry name" value="Rx_N"/>
</dbReference>
<dbReference type="InterPro" id="IPR055414">
    <property type="entry name" value="LRR_R13L4/SHOC2-like"/>
</dbReference>
<feature type="domain" description="NB-ARC" evidence="8">
    <location>
        <begin position="189"/>
        <end position="340"/>
    </location>
</feature>
<evidence type="ECO:0000256" key="6">
    <source>
        <dbReference type="ARBA" id="ARBA00023054"/>
    </source>
</evidence>
<gene>
    <name evidence="11" type="ORF">SORBI_3002G063201</name>
</gene>
<evidence type="ECO:0000256" key="7">
    <source>
        <dbReference type="ARBA" id="ARBA00023786"/>
    </source>
</evidence>
<keyword evidence="5" id="KW-0611">Plant defense</keyword>
<proteinExistence type="inferred from homology"/>
<dbReference type="Pfam" id="PF00931">
    <property type="entry name" value="NB-ARC"/>
    <property type="match status" value="1"/>
</dbReference>
<dbReference type="InterPro" id="IPR027417">
    <property type="entry name" value="P-loop_NTPase"/>
</dbReference>
<keyword evidence="12" id="KW-1185">Reference proteome</keyword>
<evidence type="ECO:0000256" key="2">
    <source>
        <dbReference type="ARBA" id="ARBA00022614"/>
    </source>
</evidence>
<dbReference type="Gene3D" id="1.20.5.4130">
    <property type="match status" value="1"/>
</dbReference>
<dbReference type="InterPro" id="IPR050216">
    <property type="entry name" value="LRR_domain-containing"/>
</dbReference>
<dbReference type="SUPFAM" id="SSF52058">
    <property type="entry name" value="L domain-like"/>
    <property type="match status" value="1"/>
</dbReference>
<keyword evidence="2" id="KW-0433">Leucine-rich repeat</keyword>
<dbReference type="InParanoid" id="A0A1B6Q9J2"/>
<dbReference type="SUPFAM" id="SSF52540">
    <property type="entry name" value="P-loop containing nucleoside triphosphate hydrolases"/>
    <property type="match status" value="1"/>
</dbReference>